<sequence>MDTVCTIKRRDEDFRKRKEREVEKKNKDKSEQEKEGNNTIHIQDSDKPETSCSQQDQQQVSPRRHHKSTENQRQAQGKNQLTGQQQESTPHLYNQQEQDMGNQEEHWQIQKRKQNRNQEQANPKTMWRPVSPQHKSTREQATGASTCRYTIYNSYSQHLY</sequence>
<feature type="compositionally biased region" description="Basic and acidic residues" evidence="1">
    <location>
        <begin position="8"/>
        <end position="36"/>
    </location>
</feature>
<evidence type="ECO:0000313" key="2">
    <source>
        <dbReference type="EMBL" id="KAK4707370.1"/>
    </source>
</evidence>
<reference evidence="2 3" key="1">
    <citation type="submission" date="2023-10" db="EMBL/GenBank/DDBJ databases">
        <title>Genome-Wide Identification Analysis in wild type Solanum Pinnatisectum Reveals Some Genes Defensing Phytophthora Infestans.</title>
        <authorList>
            <person name="Sun C."/>
        </authorList>
    </citation>
    <scope>NUCLEOTIDE SEQUENCE [LARGE SCALE GENOMIC DNA]</scope>
    <source>
        <strain evidence="2">LQN</strain>
        <tissue evidence="2">Leaf</tissue>
    </source>
</reference>
<dbReference type="AlphaFoldDB" id="A0AAV9K3U8"/>
<name>A0AAV9K3U8_9SOLN</name>
<evidence type="ECO:0000313" key="3">
    <source>
        <dbReference type="Proteomes" id="UP001311915"/>
    </source>
</evidence>
<dbReference type="EMBL" id="JAWPEI010000017">
    <property type="protein sequence ID" value="KAK4707370.1"/>
    <property type="molecule type" value="Genomic_DNA"/>
</dbReference>
<gene>
    <name evidence="2" type="ORF">R3W88_033059</name>
</gene>
<proteinExistence type="predicted"/>
<evidence type="ECO:0000256" key="1">
    <source>
        <dbReference type="SAM" id="MobiDB-lite"/>
    </source>
</evidence>
<feature type="region of interest" description="Disordered" evidence="1">
    <location>
        <begin position="1"/>
        <end position="160"/>
    </location>
</feature>
<dbReference type="Proteomes" id="UP001311915">
    <property type="component" value="Unassembled WGS sequence"/>
</dbReference>
<organism evidence="2 3">
    <name type="scientific">Solanum pinnatisectum</name>
    <name type="common">tansyleaf nightshade</name>
    <dbReference type="NCBI Taxonomy" id="50273"/>
    <lineage>
        <taxon>Eukaryota</taxon>
        <taxon>Viridiplantae</taxon>
        <taxon>Streptophyta</taxon>
        <taxon>Embryophyta</taxon>
        <taxon>Tracheophyta</taxon>
        <taxon>Spermatophyta</taxon>
        <taxon>Magnoliopsida</taxon>
        <taxon>eudicotyledons</taxon>
        <taxon>Gunneridae</taxon>
        <taxon>Pentapetalae</taxon>
        <taxon>asterids</taxon>
        <taxon>lamiids</taxon>
        <taxon>Solanales</taxon>
        <taxon>Solanaceae</taxon>
        <taxon>Solanoideae</taxon>
        <taxon>Solaneae</taxon>
        <taxon>Solanum</taxon>
    </lineage>
</organism>
<feature type="compositionally biased region" description="Polar residues" evidence="1">
    <location>
        <begin position="50"/>
        <end position="61"/>
    </location>
</feature>
<protein>
    <submittedName>
        <fullName evidence="2">Uncharacterized protein</fullName>
    </submittedName>
</protein>
<keyword evidence="3" id="KW-1185">Reference proteome</keyword>
<accession>A0AAV9K3U8</accession>
<feature type="compositionally biased region" description="Polar residues" evidence="1">
    <location>
        <begin position="71"/>
        <end position="101"/>
    </location>
</feature>
<comment type="caution">
    <text evidence="2">The sequence shown here is derived from an EMBL/GenBank/DDBJ whole genome shotgun (WGS) entry which is preliminary data.</text>
</comment>
<feature type="compositionally biased region" description="Polar residues" evidence="1">
    <location>
        <begin position="139"/>
        <end position="160"/>
    </location>
</feature>